<dbReference type="GO" id="GO:0016020">
    <property type="term" value="C:membrane"/>
    <property type="evidence" value="ECO:0007669"/>
    <property type="project" value="InterPro"/>
</dbReference>
<dbReference type="WormBase" id="SRAE_1000238700">
    <property type="protein sequence ID" value="SRP11527"/>
    <property type="gene ID" value="WBGene00259002"/>
</dbReference>
<organism evidence="1">
    <name type="scientific">Strongyloides ratti</name>
    <name type="common">Parasitic roundworm</name>
    <dbReference type="NCBI Taxonomy" id="34506"/>
    <lineage>
        <taxon>Eukaryota</taxon>
        <taxon>Metazoa</taxon>
        <taxon>Ecdysozoa</taxon>
        <taxon>Nematoda</taxon>
        <taxon>Chromadorea</taxon>
        <taxon>Rhabditida</taxon>
        <taxon>Tylenchina</taxon>
        <taxon>Panagrolaimomorpha</taxon>
        <taxon>Strongyloidoidea</taxon>
        <taxon>Strongyloididae</taxon>
        <taxon>Strongyloides</taxon>
    </lineage>
</organism>
<sequence>MHDSIENGITTLSPDYLSFLSKNTTIDIVKSIKEVTKKPKVLKKLKKSKKTKKNKFILSSNNTYIKIMDNNLNISSENINKKSNVVLLKNKKSMKKRKDKTGKSTFEGQQILPIYLNATCELYTKEDPCIPPLQNFQSRFRVDLRHKINFCTITKNFSSMLRSILCFIKKPQYIKYQEDLTKGSWTYKFCNDNNFSRRISRVANNYTDGDVDKLMKTWKHVAFVRDPFERFVSGFVDKCVISKEWKIEKNKCYGCRANVTCLLQRLYEKLKEKSSFSTKNKDITYDDIHFFPQSWHCEFNRHMNSYTIIKYGTKPKVLLKFYKTFFKFLRENGIPMRKIKYIRKYTINKRTRHATYNLWVRKYIEKKIRKSKYLMKLIYLIFYYDYIVFNFPLPSIPK</sequence>
<name>A0A090L341_STRRB</name>
<evidence type="ECO:0000313" key="1">
    <source>
        <dbReference type="EMBL" id="CEF64132.1"/>
    </source>
</evidence>
<dbReference type="OrthoDB" id="408912at2759"/>
<dbReference type="Pfam" id="PF03567">
    <property type="entry name" value="Sulfotransfer_2"/>
    <property type="match status" value="1"/>
</dbReference>
<gene>
    <name evidence="1 3 4" type="ORF">SRAE_1000238700</name>
</gene>
<dbReference type="WBParaSite" id="SRAE_1000238700.1">
    <property type="protein sequence ID" value="SRAE_1000238700.1"/>
    <property type="gene ID" value="WBGene00259002"/>
</dbReference>
<accession>A0A090L341</accession>
<keyword evidence="2" id="KW-1185">Reference proteome</keyword>
<dbReference type="GO" id="GO:0050650">
    <property type="term" value="P:chondroitin sulfate proteoglycan biosynthetic process"/>
    <property type="evidence" value="ECO:0007669"/>
    <property type="project" value="InterPro"/>
</dbReference>
<dbReference type="InterPro" id="IPR007669">
    <property type="entry name" value="Chst-1-like"/>
</dbReference>
<evidence type="ECO:0000313" key="4">
    <source>
        <dbReference type="WormBase" id="SRAE_1000238700"/>
    </source>
</evidence>
<reference evidence="1 2" key="1">
    <citation type="submission" date="2014-09" db="EMBL/GenBank/DDBJ databases">
        <authorList>
            <person name="Martin A.A."/>
        </authorList>
    </citation>
    <scope>NUCLEOTIDE SEQUENCE</scope>
    <source>
        <strain evidence="2">ED321</strain>
        <strain evidence="1">ED321 Heterogonic</strain>
    </source>
</reference>
<dbReference type="CTD" id="36376497"/>
<protein>
    <submittedName>
        <fullName evidence="1 3">Sulfotransferase family-containing protein</fullName>
    </submittedName>
</protein>
<dbReference type="RefSeq" id="XP_024503333.1">
    <property type="nucleotide sequence ID" value="XM_024649457.1"/>
</dbReference>
<reference evidence="3" key="2">
    <citation type="submission" date="2020-12" db="UniProtKB">
        <authorList>
            <consortium name="WormBaseParasite"/>
        </authorList>
    </citation>
    <scope>IDENTIFICATION</scope>
</reference>
<dbReference type="GeneID" id="36376497"/>
<proteinExistence type="predicted"/>
<dbReference type="Proteomes" id="UP000035682">
    <property type="component" value="Unplaced"/>
</dbReference>
<dbReference type="PANTHER" id="PTHR22900">
    <property type="entry name" value="PROTEIN CBG14245-RELATED"/>
    <property type="match status" value="1"/>
</dbReference>
<dbReference type="PANTHER" id="PTHR22900:SF5">
    <property type="entry name" value="PROTEIN CBG14245"/>
    <property type="match status" value="1"/>
</dbReference>
<dbReference type="GO" id="GO:1902884">
    <property type="term" value="P:positive regulation of response to oxidative stress"/>
    <property type="evidence" value="ECO:0007669"/>
    <property type="project" value="InterPro"/>
</dbReference>
<dbReference type="OMA" id="LAICEIK"/>
<keyword evidence="1" id="KW-0808">Transferase</keyword>
<dbReference type="AlphaFoldDB" id="A0A090L341"/>
<evidence type="ECO:0000313" key="3">
    <source>
        <dbReference type="WBParaSite" id="SRAE_1000238700.1"/>
    </source>
</evidence>
<dbReference type="GO" id="GO:0047756">
    <property type="term" value="F:chondroitin 4-sulfotransferase activity"/>
    <property type="evidence" value="ECO:0007669"/>
    <property type="project" value="InterPro"/>
</dbReference>
<evidence type="ECO:0000313" key="2">
    <source>
        <dbReference type="Proteomes" id="UP000035682"/>
    </source>
</evidence>
<dbReference type="EMBL" id="LN609528">
    <property type="protein sequence ID" value="CEF64132.1"/>
    <property type="molecule type" value="Genomic_DNA"/>
</dbReference>
<dbReference type="InterPro" id="IPR005331">
    <property type="entry name" value="Sulfotransferase"/>
</dbReference>